<keyword evidence="3 7" id="KW-0418">Kinase</keyword>
<dbReference type="Gene3D" id="1.25.40.10">
    <property type="entry name" value="Tetratricopeptide repeat domain"/>
    <property type="match status" value="2"/>
</dbReference>
<dbReference type="InterPro" id="IPR000719">
    <property type="entry name" value="Prot_kinase_dom"/>
</dbReference>
<keyword evidence="1" id="KW-0808">Transferase</keyword>
<dbReference type="SUPFAM" id="SSF56112">
    <property type="entry name" value="Protein kinase-like (PK-like)"/>
    <property type="match status" value="1"/>
</dbReference>
<keyword evidence="7" id="KW-0723">Serine/threonine-protein kinase</keyword>
<dbReference type="InterPro" id="IPR017441">
    <property type="entry name" value="Protein_kinase_ATP_BS"/>
</dbReference>
<dbReference type="GO" id="GO:0004674">
    <property type="term" value="F:protein serine/threonine kinase activity"/>
    <property type="evidence" value="ECO:0007669"/>
    <property type="project" value="UniProtKB-KW"/>
</dbReference>
<evidence type="ECO:0000313" key="8">
    <source>
        <dbReference type="Proteomes" id="UP000199603"/>
    </source>
</evidence>
<dbReference type="EMBL" id="FNAG01000003">
    <property type="protein sequence ID" value="SDD54630.1"/>
    <property type="molecule type" value="Genomic_DNA"/>
</dbReference>
<keyword evidence="8" id="KW-1185">Reference proteome</keyword>
<dbReference type="Pfam" id="PF00069">
    <property type="entry name" value="Pkinase"/>
    <property type="match status" value="1"/>
</dbReference>
<dbReference type="PANTHER" id="PTHR43289">
    <property type="entry name" value="MITOGEN-ACTIVATED PROTEIN KINASE KINASE KINASE 20-RELATED"/>
    <property type="match status" value="1"/>
</dbReference>
<evidence type="ECO:0000259" key="6">
    <source>
        <dbReference type="PROSITE" id="PS50011"/>
    </source>
</evidence>
<gene>
    <name evidence="7" type="ORF">SAMN04488509_103162</name>
</gene>
<evidence type="ECO:0000313" key="7">
    <source>
        <dbReference type="EMBL" id="SDD54630.1"/>
    </source>
</evidence>
<dbReference type="GO" id="GO:0005524">
    <property type="term" value="F:ATP binding"/>
    <property type="evidence" value="ECO:0007669"/>
    <property type="project" value="UniProtKB-UniRule"/>
</dbReference>
<name>A0A1G6VLW5_9GAMM</name>
<dbReference type="PANTHER" id="PTHR43289:SF6">
    <property type="entry name" value="SERINE_THREONINE-PROTEIN KINASE NEKL-3"/>
    <property type="match status" value="1"/>
</dbReference>
<dbReference type="RefSeq" id="WP_091241292.1">
    <property type="nucleotide sequence ID" value="NZ_FNAG01000003.1"/>
</dbReference>
<dbReference type="InterPro" id="IPR008271">
    <property type="entry name" value="Ser/Thr_kinase_AS"/>
</dbReference>
<keyword evidence="4 5" id="KW-0067">ATP-binding</keyword>
<dbReference type="PROSITE" id="PS00108">
    <property type="entry name" value="PROTEIN_KINASE_ST"/>
    <property type="match status" value="1"/>
</dbReference>
<evidence type="ECO:0000256" key="5">
    <source>
        <dbReference type="PROSITE-ProRule" id="PRU10141"/>
    </source>
</evidence>
<dbReference type="InterPro" id="IPR011009">
    <property type="entry name" value="Kinase-like_dom_sf"/>
</dbReference>
<dbReference type="Gene3D" id="3.30.200.20">
    <property type="entry name" value="Phosphorylase Kinase, domain 1"/>
    <property type="match status" value="1"/>
</dbReference>
<dbReference type="PROSITE" id="PS50011">
    <property type="entry name" value="PROTEIN_KINASE_DOM"/>
    <property type="match status" value="1"/>
</dbReference>
<dbReference type="Gene3D" id="1.10.510.10">
    <property type="entry name" value="Transferase(Phosphotransferase) domain 1"/>
    <property type="match status" value="1"/>
</dbReference>
<organism evidence="7 8">
    <name type="scientific">Aquimonas voraii</name>
    <dbReference type="NCBI Taxonomy" id="265719"/>
    <lineage>
        <taxon>Bacteria</taxon>
        <taxon>Pseudomonadati</taxon>
        <taxon>Pseudomonadota</taxon>
        <taxon>Gammaproteobacteria</taxon>
        <taxon>Lysobacterales</taxon>
        <taxon>Lysobacteraceae</taxon>
        <taxon>Aquimonas</taxon>
    </lineage>
</organism>
<dbReference type="SMART" id="SM00220">
    <property type="entry name" value="S_TKc"/>
    <property type="match status" value="1"/>
</dbReference>
<dbReference type="Proteomes" id="UP000199603">
    <property type="component" value="Unassembled WGS sequence"/>
</dbReference>
<reference evidence="7 8" key="1">
    <citation type="submission" date="2016-10" db="EMBL/GenBank/DDBJ databases">
        <authorList>
            <person name="de Groot N.N."/>
        </authorList>
    </citation>
    <scope>NUCLEOTIDE SEQUENCE [LARGE SCALE GENOMIC DNA]</scope>
    <source>
        <strain evidence="7 8">DSM 16957</strain>
    </source>
</reference>
<dbReference type="InterPro" id="IPR011990">
    <property type="entry name" value="TPR-like_helical_dom_sf"/>
</dbReference>
<feature type="binding site" evidence="5">
    <location>
        <position position="120"/>
    </location>
    <ligand>
        <name>ATP</name>
        <dbReference type="ChEBI" id="CHEBI:30616"/>
    </ligand>
</feature>
<evidence type="ECO:0000256" key="1">
    <source>
        <dbReference type="ARBA" id="ARBA00022679"/>
    </source>
</evidence>
<dbReference type="OrthoDB" id="9801841at2"/>
<dbReference type="CDD" id="cd14014">
    <property type="entry name" value="STKc_PknB_like"/>
    <property type="match status" value="1"/>
</dbReference>
<evidence type="ECO:0000256" key="4">
    <source>
        <dbReference type="ARBA" id="ARBA00022840"/>
    </source>
</evidence>
<evidence type="ECO:0000256" key="3">
    <source>
        <dbReference type="ARBA" id="ARBA00022777"/>
    </source>
</evidence>
<dbReference type="PROSITE" id="PS00107">
    <property type="entry name" value="PROTEIN_KINASE_ATP"/>
    <property type="match status" value="1"/>
</dbReference>
<sequence length="938" mass="100800">MSGDPSDPDWAPLAALFEQLADLPAAEQAQALSALRDDPAAAHLLPRLRSLLDAHARTGDCLTQGAAAQAVGAVDAVASARSGDRLGPWRLLQPLGEGGMGEVWLAERAVEGLGQRAALKRIRSGLGPELGARFLRERRILARLSHPHIAAFIDAGVEPGGTPWMAMEYVEGEGLQEHCARRRLDPRARVDLILQVLDALDHAHRQLVVHRDLKPGNVMVDTEGRVKLLDFGIARLLDDSELDPALTRTRAPAPLTPRYAAPEQLAGEPAGIAADLYSTGLLLFELLSGRSPFGETAGSMAARESPESLWRAFGRAENAAGYGLSEGALRRQLRGDLQQILGRALEPQPGARYPSAAAFAEDLRAWREQRPLRSRPTPWPQRLAKWMRRQPLASASLGVAVLAIAAGIGSSLWQAQRAAERAAQAEAARRFLGEVFSAADPLLQDAEPPSLAEVLARGAERLRAEASLEPRARLLLLQDLARASLGLDQLDQAASLLSEAEALSARLALDANEQRALALDQAALALARDAIDAGLARLAGLPLPSPAQPPDALALRELGLRSQLLLARSKSQEAIDLLAPYLHSTAWQTPAARAELLALVASAQMQAGRPREAVAAIELALAQLDPQAPLGLRLQLYETEVEALRGLLETPRAMARQREVIALVEARLGPAHARSQWARMMLCGLLIGEGALGAADAEYRALWQALGPLDDRDSLRAEALFGWGMVSFRRGEFALARQRFGEARALFERAFGADSHKTRNALEAEAMARVEVGEVDAGLETLRALVAQSRALDDHTRLSAQLNSLAMGLLAAQRANEALPLIDESLALAAELGQLTTWTRVIQARALRLAGQPERALTVAEVVAAEYRESISPNGGPRRAEAERELALALFDLPDADREQALALLRSVLEQRRASLGEGSPLTRASVDELAAAAKRNP</sequence>
<dbReference type="AlphaFoldDB" id="A0A1G6VLW5"/>
<proteinExistence type="predicted"/>
<dbReference type="SUPFAM" id="SSF48452">
    <property type="entry name" value="TPR-like"/>
    <property type="match status" value="1"/>
</dbReference>
<protein>
    <submittedName>
        <fullName evidence="7">Serine/threonine protein kinase</fullName>
    </submittedName>
</protein>
<accession>A0A1G6VLW5</accession>
<keyword evidence="2 5" id="KW-0547">Nucleotide-binding</keyword>
<dbReference type="STRING" id="265719.SAMN04488509_103162"/>
<feature type="domain" description="Protein kinase" evidence="6">
    <location>
        <begin position="89"/>
        <end position="367"/>
    </location>
</feature>
<evidence type="ECO:0000256" key="2">
    <source>
        <dbReference type="ARBA" id="ARBA00022741"/>
    </source>
</evidence>